<evidence type="ECO:0000256" key="1">
    <source>
        <dbReference type="SAM" id="MobiDB-lite"/>
    </source>
</evidence>
<name>A0ABP8VN06_9HYPH</name>
<feature type="compositionally biased region" description="Basic and acidic residues" evidence="1">
    <location>
        <begin position="61"/>
        <end position="76"/>
    </location>
</feature>
<reference evidence="3" key="1">
    <citation type="journal article" date="2019" name="Int. J. Syst. Evol. Microbiol.">
        <title>The Global Catalogue of Microorganisms (GCM) 10K type strain sequencing project: providing services to taxonomists for standard genome sequencing and annotation.</title>
        <authorList>
            <consortium name="The Broad Institute Genomics Platform"/>
            <consortium name="The Broad Institute Genome Sequencing Center for Infectious Disease"/>
            <person name="Wu L."/>
            <person name="Ma J."/>
        </authorList>
    </citation>
    <scope>NUCLEOTIDE SEQUENCE [LARGE SCALE GENOMIC DNA]</scope>
    <source>
        <strain evidence="3">JCM 17714</strain>
    </source>
</reference>
<evidence type="ECO:0000313" key="2">
    <source>
        <dbReference type="EMBL" id="GAA4668227.1"/>
    </source>
</evidence>
<protein>
    <submittedName>
        <fullName evidence="2">Uncharacterized protein</fullName>
    </submittedName>
</protein>
<evidence type="ECO:0000313" key="3">
    <source>
        <dbReference type="Proteomes" id="UP001501699"/>
    </source>
</evidence>
<dbReference type="RefSeq" id="WP_425548566.1">
    <property type="nucleotide sequence ID" value="NZ_BAABJA010000036.1"/>
</dbReference>
<comment type="caution">
    <text evidence="2">The sequence shown here is derived from an EMBL/GenBank/DDBJ whole genome shotgun (WGS) entry which is preliminary data.</text>
</comment>
<feature type="region of interest" description="Disordered" evidence="1">
    <location>
        <begin position="1"/>
        <end position="102"/>
    </location>
</feature>
<keyword evidence="3" id="KW-1185">Reference proteome</keyword>
<proteinExistence type="predicted"/>
<sequence length="114" mass="12761">MNAEMNEGLNEDYRVGAPVFDDESSFESDHEVETVESHDVTSPEPVAEPVEKPSEIVPSQDRQRAEEQAKQAREALVKFYEPQSQPPMVEGDGMPPDPSKDIIGYMGWMGKITH</sequence>
<dbReference type="Proteomes" id="UP001501699">
    <property type="component" value="Unassembled WGS sequence"/>
</dbReference>
<accession>A0ABP8VN06</accession>
<gene>
    <name evidence="2" type="ORF">GCM10023262_16690</name>
</gene>
<organism evidence="2 3">
    <name type="scientific">Bartonella pachyuromydis</name>
    <dbReference type="NCBI Taxonomy" id="931097"/>
    <lineage>
        <taxon>Bacteria</taxon>
        <taxon>Pseudomonadati</taxon>
        <taxon>Pseudomonadota</taxon>
        <taxon>Alphaproteobacteria</taxon>
        <taxon>Hyphomicrobiales</taxon>
        <taxon>Bartonellaceae</taxon>
        <taxon>Bartonella</taxon>
    </lineage>
</organism>
<feature type="compositionally biased region" description="Basic and acidic residues" evidence="1">
    <location>
        <begin position="27"/>
        <end position="41"/>
    </location>
</feature>
<dbReference type="EMBL" id="BAABJA010000036">
    <property type="protein sequence ID" value="GAA4668227.1"/>
    <property type="molecule type" value="Genomic_DNA"/>
</dbReference>